<name>A4KVE8_SINMM</name>
<protein>
    <submittedName>
        <fullName evidence="1">Uncharacterized protein</fullName>
    </submittedName>
</protein>
<reference evidence="1 2" key="1">
    <citation type="journal article" date="2007" name="FEMS Microbiol. Lett.">
        <title>Sequence analysis of the 181-kb accessory plasmid pSmeSM11b, isolated from a dominant Sinorhizobium meliloti strain identified during a long-term field release experiment.</title>
        <authorList>
            <person name="Stiens M."/>
            <person name="Schneiker S."/>
            <person name="Puhler A."/>
            <person name="Schluter A."/>
        </authorList>
    </citation>
    <scope>NUCLEOTIDE SEQUENCE [LARGE SCALE GENOMIC DNA]</scope>
    <source>
        <strain evidence="1 2">SM11</strain>
        <plasmid evidence="2">pSmeSM11b</plasmid>
    </source>
</reference>
<sequence length="38" mass="4201">MLSLDLRMAGSMVLKGCEPESISANSYVPANAYLLRWL</sequence>
<evidence type="ECO:0000313" key="1">
    <source>
        <dbReference type="EMBL" id="ABN47049.1"/>
    </source>
</evidence>
<dbReference type="EMBL" id="EF066650">
    <property type="protein sequence ID" value="ABN47049.1"/>
    <property type="molecule type" value="Genomic_DNA"/>
</dbReference>
<evidence type="ECO:0000313" key="2">
    <source>
        <dbReference type="Proteomes" id="UP000009045"/>
    </source>
</evidence>
<reference evidence="2" key="2">
    <citation type="journal article" date="2011" name="J. Biotechnol.">
        <title>The complete genome sequence of the dominant Sinorhizobium meliloti field isolate SM11 extends the S. meliloti pan-genome.</title>
        <authorList>
            <person name="Schneiker-Bekel S."/>
            <person name="Wibberg D."/>
            <person name="Bekel T."/>
            <person name="Blom J."/>
            <person name="Linke B."/>
            <person name="Neuweger H."/>
            <person name="Stiens M."/>
            <person name="Vorholter F.J."/>
            <person name="Weidner S."/>
            <person name="Goesmann A."/>
            <person name="Puhler A."/>
            <person name="Schluter A."/>
        </authorList>
    </citation>
    <scope>NUCLEOTIDE SEQUENCE [LARGE SCALE GENOMIC DNA]</scope>
    <source>
        <strain evidence="2">SM11</strain>
        <plasmid evidence="2">pSmeSM11b</plasmid>
    </source>
</reference>
<keyword evidence="1" id="KW-0614">Plasmid</keyword>
<proteinExistence type="predicted"/>
<organism evidence="1 2">
    <name type="scientific">Sinorhizobium meliloti (strain SM11)</name>
    <dbReference type="NCBI Taxonomy" id="707241"/>
    <lineage>
        <taxon>Bacteria</taxon>
        <taxon>Pseudomonadati</taxon>
        <taxon>Pseudomonadota</taxon>
        <taxon>Alphaproteobacteria</taxon>
        <taxon>Hyphomicrobiales</taxon>
        <taxon>Rhizobiaceae</taxon>
        <taxon>Sinorhizobium/Ensifer group</taxon>
        <taxon>Sinorhizobium</taxon>
    </lineage>
</organism>
<dbReference type="AlphaFoldDB" id="A4KVE8"/>
<gene>
    <name evidence="1" type="primary">orf43</name>
</gene>
<accession>A4KVE8</accession>
<dbReference type="Proteomes" id="UP000009045">
    <property type="component" value="Plasmid pSmeSM11b"/>
</dbReference>
<geneLocation type="plasmid" evidence="1 2">
    <name>pSmeSM11b</name>
</geneLocation>